<keyword evidence="3" id="KW-1185">Reference proteome</keyword>
<gene>
    <name evidence="2" type="ORF">NE237_018513</name>
</gene>
<dbReference type="AlphaFoldDB" id="A0A9Q0KA42"/>
<organism evidence="2 3">
    <name type="scientific">Protea cynaroides</name>
    <dbReference type="NCBI Taxonomy" id="273540"/>
    <lineage>
        <taxon>Eukaryota</taxon>
        <taxon>Viridiplantae</taxon>
        <taxon>Streptophyta</taxon>
        <taxon>Embryophyta</taxon>
        <taxon>Tracheophyta</taxon>
        <taxon>Spermatophyta</taxon>
        <taxon>Magnoliopsida</taxon>
        <taxon>Proteales</taxon>
        <taxon>Proteaceae</taxon>
        <taxon>Protea</taxon>
    </lineage>
</organism>
<reference evidence="2" key="1">
    <citation type="journal article" date="2023" name="Plant J.">
        <title>The genome of the king protea, Protea cynaroides.</title>
        <authorList>
            <person name="Chang J."/>
            <person name="Duong T.A."/>
            <person name="Schoeman C."/>
            <person name="Ma X."/>
            <person name="Roodt D."/>
            <person name="Barker N."/>
            <person name="Li Z."/>
            <person name="Van de Peer Y."/>
            <person name="Mizrachi E."/>
        </authorList>
    </citation>
    <scope>NUCLEOTIDE SEQUENCE</scope>
    <source>
        <tissue evidence="2">Young leaves</tissue>
    </source>
</reference>
<feature type="region of interest" description="Disordered" evidence="1">
    <location>
        <begin position="34"/>
        <end position="57"/>
    </location>
</feature>
<evidence type="ECO:0000256" key="1">
    <source>
        <dbReference type="SAM" id="MobiDB-lite"/>
    </source>
</evidence>
<evidence type="ECO:0000313" key="2">
    <source>
        <dbReference type="EMBL" id="KAJ4966664.1"/>
    </source>
</evidence>
<sequence length="102" mass="10969">MINKTGLPEGVAKIPDELREGLPEGVAKIPDELREVDDDGAGVDGGGDGRDATELGYGGTAGSPIKWRIEVQQLVDPRKRRDYLLLGFTERLEGGKRDPVLG</sequence>
<comment type="caution">
    <text evidence="2">The sequence shown here is derived from an EMBL/GenBank/DDBJ whole genome shotgun (WGS) entry which is preliminary data.</text>
</comment>
<accession>A0A9Q0KA42</accession>
<evidence type="ECO:0000313" key="3">
    <source>
        <dbReference type="Proteomes" id="UP001141806"/>
    </source>
</evidence>
<dbReference type="Proteomes" id="UP001141806">
    <property type="component" value="Unassembled WGS sequence"/>
</dbReference>
<name>A0A9Q0KA42_9MAGN</name>
<proteinExistence type="predicted"/>
<protein>
    <submittedName>
        <fullName evidence="2">Uncharacterized protein</fullName>
    </submittedName>
</protein>
<dbReference type="EMBL" id="JAMYWD010000007">
    <property type="protein sequence ID" value="KAJ4966664.1"/>
    <property type="molecule type" value="Genomic_DNA"/>
</dbReference>